<organism evidence="1 2">
    <name type="scientific">Thalassomonas actiniarum</name>
    <dbReference type="NCBI Taxonomy" id="485447"/>
    <lineage>
        <taxon>Bacteria</taxon>
        <taxon>Pseudomonadati</taxon>
        <taxon>Pseudomonadota</taxon>
        <taxon>Gammaproteobacteria</taxon>
        <taxon>Alteromonadales</taxon>
        <taxon>Colwelliaceae</taxon>
        <taxon>Thalassomonas</taxon>
    </lineage>
</organism>
<protein>
    <submittedName>
        <fullName evidence="1">DUF2750 domain-containing protein</fullName>
    </submittedName>
</protein>
<name>A0AAE9YTW7_9GAMM</name>
<dbReference type="AlphaFoldDB" id="A0AAE9YTW7"/>
<dbReference type="Proteomes" id="UP000032568">
    <property type="component" value="Chromosome"/>
</dbReference>
<evidence type="ECO:0000313" key="2">
    <source>
        <dbReference type="Proteomes" id="UP000032568"/>
    </source>
</evidence>
<dbReference type="InterPro" id="IPR021284">
    <property type="entry name" value="DUF2750"/>
</dbReference>
<reference evidence="1 2" key="1">
    <citation type="journal article" date="2015" name="Genome Announc.">
        <title>Draft Genome Sequences of Marine Isolates of Thalassomonas viridans and Thalassomonas actiniarum.</title>
        <authorList>
            <person name="Olonade I."/>
            <person name="van Zyl L.J."/>
            <person name="Trindade M."/>
        </authorList>
    </citation>
    <scope>NUCLEOTIDE SEQUENCE [LARGE SCALE GENOMIC DNA]</scope>
    <source>
        <strain evidence="1 2">A5K-106</strain>
    </source>
</reference>
<evidence type="ECO:0000313" key="1">
    <source>
        <dbReference type="EMBL" id="WDE00682.1"/>
    </source>
</evidence>
<dbReference type="EMBL" id="CP059735">
    <property type="protein sequence ID" value="WDE00682.1"/>
    <property type="molecule type" value="Genomic_DNA"/>
</dbReference>
<dbReference type="KEGG" id="tact:SG35_008650"/>
<sequence length="129" mass="15187">MSTPLTEQEMNAIEQYDEQQRFNYLLKQAITNQEIWILTDEHGCVMLNSEDEDCVPVWPNQEFAQSWATNEWQDCQAQAITLDKWLSHWSPGLEEDELAVVVFPNQAEEGLVIYPYELESELKHRLKKK</sequence>
<keyword evidence="2" id="KW-1185">Reference proteome</keyword>
<dbReference type="Pfam" id="PF11042">
    <property type="entry name" value="DUF2750"/>
    <property type="match status" value="1"/>
</dbReference>
<proteinExistence type="predicted"/>
<accession>A0AAE9YTW7</accession>
<gene>
    <name evidence="1" type="ORF">SG35_008650</name>
</gene>
<dbReference type="RefSeq" id="WP_044830843.1">
    <property type="nucleotide sequence ID" value="NZ_CP059735.1"/>
</dbReference>
<reference evidence="1 2" key="2">
    <citation type="journal article" date="2022" name="Mar. Drugs">
        <title>Bioassay-Guided Fractionation Leads to the Detection of Cholic Acid Generated by the Rare Thalassomonas sp.</title>
        <authorList>
            <person name="Pheiffer F."/>
            <person name="Schneider Y.K."/>
            <person name="Hansen E.H."/>
            <person name="Andersen J.H."/>
            <person name="Isaksson J."/>
            <person name="Busche T."/>
            <person name="R C."/>
            <person name="Kalinowski J."/>
            <person name="Zyl L.V."/>
            <person name="Trindade M."/>
        </authorList>
    </citation>
    <scope>NUCLEOTIDE SEQUENCE [LARGE SCALE GENOMIC DNA]</scope>
    <source>
        <strain evidence="1 2">A5K-106</strain>
    </source>
</reference>